<evidence type="ECO:0000313" key="2">
    <source>
        <dbReference type="EMBL" id="HJD39434.1"/>
    </source>
</evidence>
<proteinExistence type="predicted"/>
<reference evidence="2" key="1">
    <citation type="journal article" date="2021" name="PeerJ">
        <title>Extensive microbial diversity within the chicken gut microbiome revealed by metagenomics and culture.</title>
        <authorList>
            <person name="Gilroy R."/>
            <person name="Ravi A."/>
            <person name="Getino M."/>
            <person name="Pursley I."/>
            <person name="Horton D.L."/>
            <person name="Alikhan N.F."/>
            <person name="Baker D."/>
            <person name="Gharbi K."/>
            <person name="Hall N."/>
            <person name="Watson M."/>
            <person name="Adriaenssens E.M."/>
            <person name="Foster-Nyarko E."/>
            <person name="Jarju S."/>
            <person name="Secka A."/>
            <person name="Antonio M."/>
            <person name="Oren A."/>
            <person name="Chaudhuri R.R."/>
            <person name="La Ragione R."/>
            <person name="Hildebrand F."/>
            <person name="Pallen M.J."/>
        </authorList>
    </citation>
    <scope>NUCLEOTIDE SEQUENCE</scope>
    <source>
        <strain evidence="2">ChiW19-6364</strain>
    </source>
</reference>
<dbReference type="AlphaFoldDB" id="A0A9D2R8R2"/>
<feature type="domain" description="LysR substrate-binding" evidence="1">
    <location>
        <begin position="4"/>
        <end position="175"/>
    </location>
</feature>
<organism evidence="2 3">
    <name type="scientific">Candidatus Blautia stercoripullorum</name>
    <dbReference type="NCBI Taxonomy" id="2838502"/>
    <lineage>
        <taxon>Bacteria</taxon>
        <taxon>Bacillati</taxon>
        <taxon>Bacillota</taxon>
        <taxon>Clostridia</taxon>
        <taxon>Lachnospirales</taxon>
        <taxon>Lachnospiraceae</taxon>
        <taxon>Blautia</taxon>
    </lineage>
</organism>
<dbReference type="SUPFAM" id="SSF53850">
    <property type="entry name" value="Periplasmic binding protein-like II"/>
    <property type="match status" value="1"/>
</dbReference>
<gene>
    <name evidence="2" type="ORF">H9913_05340</name>
</gene>
<reference evidence="2" key="2">
    <citation type="submission" date="2021-04" db="EMBL/GenBank/DDBJ databases">
        <authorList>
            <person name="Gilroy R."/>
        </authorList>
    </citation>
    <scope>NUCLEOTIDE SEQUENCE</scope>
    <source>
        <strain evidence="2">ChiW19-6364</strain>
    </source>
</reference>
<accession>A0A9D2R8R2</accession>
<dbReference type="Pfam" id="PF03466">
    <property type="entry name" value="LysR_substrate"/>
    <property type="match status" value="1"/>
</dbReference>
<evidence type="ECO:0000313" key="3">
    <source>
        <dbReference type="Proteomes" id="UP000823850"/>
    </source>
</evidence>
<protein>
    <submittedName>
        <fullName evidence="2">Substrate-binding domain-containing protein</fullName>
    </submittedName>
</protein>
<name>A0A9D2R8R2_9FIRM</name>
<dbReference type="Proteomes" id="UP000823850">
    <property type="component" value="Unassembled WGS sequence"/>
</dbReference>
<dbReference type="InterPro" id="IPR005119">
    <property type="entry name" value="LysR_subst-bd"/>
</dbReference>
<evidence type="ECO:0000259" key="1">
    <source>
        <dbReference type="Pfam" id="PF03466"/>
    </source>
</evidence>
<dbReference type="Gene3D" id="3.40.190.10">
    <property type="entry name" value="Periplasmic binding protein-like II"/>
    <property type="match status" value="2"/>
</dbReference>
<sequence>MVRFAQTNPSTDIVPYFQYYGMEESFLRGEQDIYVGIYDNVRRYPELRFHKLYTSRIYLFTELSDPLAQKELITEKDLEGRTLMIGGGSPNALKAVQQRVIQNVHVNYFNSPDHDNTLTNVAAHKGVCLAPGFLNDHSGQFAWIPFDCEEHFDCVLCTHSNDQRKEVKDFIGTLQAIYAENHVENL</sequence>
<comment type="caution">
    <text evidence="2">The sequence shown here is derived from an EMBL/GenBank/DDBJ whole genome shotgun (WGS) entry which is preliminary data.</text>
</comment>
<dbReference type="EMBL" id="DWUX01000101">
    <property type="protein sequence ID" value="HJD39434.1"/>
    <property type="molecule type" value="Genomic_DNA"/>
</dbReference>